<dbReference type="Proteomes" id="UP001165064">
    <property type="component" value="Unassembled WGS sequence"/>
</dbReference>
<sequence length="281" mass="32177">MVFVKSPCKFAWDLYFNWLDPETVSELDLGTITDYIKIFGITGLGAVLYAFIFATNSPFDLKKVTEYMKVDEKEKKIHPNDEQFKESKFFQNVDEKKAIQEVEQRIAEENDEPDDANADSNQPIHLTDLQVIDLLIQGIDQCKSSILAYRITTKFFIHIKDYSSALGYSIHHMSLLNQEKKISSRTFKNTATECSLSLAIIYTYHEAPKNFPKALKFYDAVLRADPNNVKAKVGKGLILMEKLEYSLAENLLRGVAEEYPDDYQALKELGWCDVQLGRKSS</sequence>
<accession>A0ACB5TRL8</accession>
<organism evidence="1 2">
    <name type="scientific">Ambrosiozyma monospora</name>
    <name type="common">Yeast</name>
    <name type="synonym">Endomycopsis monosporus</name>
    <dbReference type="NCBI Taxonomy" id="43982"/>
    <lineage>
        <taxon>Eukaryota</taxon>
        <taxon>Fungi</taxon>
        <taxon>Dikarya</taxon>
        <taxon>Ascomycota</taxon>
        <taxon>Saccharomycotina</taxon>
        <taxon>Pichiomycetes</taxon>
        <taxon>Pichiales</taxon>
        <taxon>Pichiaceae</taxon>
        <taxon>Ambrosiozyma</taxon>
    </lineage>
</organism>
<comment type="caution">
    <text evidence="1">The sequence shown here is derived from an EMBL/GenBank/DDBJ whole genome shotgun (WGS) entry which is preliminary data.</text>
</comment>
<evidence type="ECO:0000313" key="1">
    <source>
        <dbReference type="EMBL" id="GME93957.1"/>
    </source>
</evidence>
<name>A0ACB5TRL8_AMBMO</name>
<dbReference type="EMBL" id="BSXS01008880">
    <property type="protein sequence ID" value="GME93957.1"/>
    <property type="molecule type" value="Genomic_DNA"/>
</dbReference>
<protein>
    <submittedName>
        <fullName evidence="1">Unnamed protein product</fullName>
    </submittedName>
</protein>
<evidence type="ECO:0000313" key="2">
    <source>
        <dbReference type="Proteomes" id="UP001165064"/>
    </source>
</evidence>
<keyword evidence="2" id="KW-1185">Reference proteome</keyword>
<gene>
    <name evidence="1" type="ORF">Amon02_000945300</name>
</gene>
<proteinExistence type="predicted"/>
<reference evidence="1" key="1">
    <citation type="submission" date="2023-04" db="EMBL/GenBank/DDBJ databases">
        <title>Ambrosiozyma monospora NBRC 10751.</title>
        <authorList>
            <person name="Ichikawa N."/>
            <person name="Sato H."/>
            <person name="Tonouchi N."/>
        </authorList>
    </citation>
    <scope>NUCLEOTIDE SEQUENCE</scope>
    <source>
        <strain evidence="1">NBRC 10751</strain>
    </source>
</reference>